<feature type="compositionally biased region" description="Low complexity" evidence="1">
    <location>
        <begin position="93"/>
        <end position="107"/>
    </location>
</feature>
<dbReference type="EMBL" id="KQ247047">
    <property type="protein sequence ID" value="KNC72440.1"/>
    <property type="molecule type" value="Genomic_DNA"/>
</dbReference>
<organism evidence="2 3">
    <name type="scientific">Sphaeroforma arctica JP610</name>
    <dbReference type="NCBI Taxonomy" id="667725"/>
    <lineage>
        <taxon>Eukaryota</taxon>
        <taxon>Ichthyosporea</taxon>
        <taxon>Ichthyophonida</taxon>
        <taxon>Sphaeroforma</taxon>
    </lineage>
</organism>
<dbReference type="GeneID" id="25915506"/>
<evidence type="ECO:0000256" key="1">
    <source>
        <dbReference type="SAM" id="MobiDB-lite"/>
    </source>
</evidence>
<feature type="non-terminal residue" evidence="2">
    <location>
        <position position="176"/>
    </location>
</feature>
<accession>A0A0L0F6U4</accession>
<feature type="compositionally biased region" description="Low complexity" evidence="1">
    <location>
        <begin position="52"/>
        <end position="65"/>
    </location>
</feature>
<feature type="non-terminal residue" evidence="2">
    <location>
        <position position="1"/>
    </location>
</feature>
<feature type="region of interest" description="Disordered" evidence="1">
    <location>
        <begin position="13"/>
        <end position="176"/>
    </location>
</feature>
<evidence type="ECO:0000313" key="3">
    <source>
        <dbReference type="Proteomes" id="UP000054560"/>
    </source>
</evidence>
<reference evidence="2 3" key="1">
    <citation type="submission" date="2011-02" db="EMBL/GenBank/DDBJ databases">
        <title>The Genome Sequence of Sphaeroforma arctica JP610.</title>
        <authorList>
            <consortium name="The Broad Institute Genome Sequencing Platform"/>
            <person name="Russ C."/>
            <person name="Cuomo C."/>
            <person name="Young S.K."/>
            <person name="Zeng Q."/>
            <person name="Gargeya S."/>
            <person name="Alvarado L."/>
            <person name="Berlin A."/>
            <person name="Chapman S.B."/>
            <person name="Chen Z."/>
            <person name="Freedman E."/>
            <person name="Gellesch M."/>
            <person name="Goldberg J."/>
            <person name="Griggs A."/>
            <person name="Gujja S."/>
            <person name="Heilman E."/>
            <person name="Heiman D."/>
            <person name="Howarth C."/>
            <person name="Mehta T."/>
            <person name="Neiman D."/>
            <person name="Pearson M."/>
            <person name="Roberts A."/>
            <person name="Saif S."/>
            <person name="Shea T."/>
            <person name="Shenoy N."/>
            <person name="Sisk P."/>
            <person name="Stolte C."/>
            <person name="Sykes S."/>
            <person name="White J."/>
            <person name="Yandava C."/>
            <person name="Burger G."/>
            <person name="Gray M.W."/>
            <person name="Holland P.W.H."/>
            <person name="King N."/>
            <person name="Lang F.B.F."/>
            <person name="Roger A.J."/>
            <person name="Ruiz-Trillo I."/>
            <person name="Haas B."/>
            <person name="Nusbaum C."/>
            <person name="Birren B."/>
        </authorList>
    </citation>
    <scope>NUCLEOTIDE SEQUENCE [LARGE SCALE GENOMIC DNA]</scope>
    <source>
        <strain evidence="2 3">JP610</strain>
    </source>
</reference>
<keyword evidence="3" id="KW-1185">Reference proteome</keyword>
<protein>
    <submittedName>
        <fullName evidence="2">Uncharacterized protein</fullName>
    </submittedName>
</protein>
<dbReference type="Proteomes" id="UP000054560">
    <property type="component" value="Unassembled WGS sequence"/>
</dbReference>
<dbReference type="RefSeq" id="XP_014146342.1">
    <property type="nucleotide sequence ID" value="XM_014290867.1"/>
</dbReference>
<evidence type="ECO:0000313" key="2">
    <source>
        <dbReference type="EMBL" id="KNC72440.1"/>
    </source>
</evidence>
<name>A0A0L0F6U4_9EUKA</name>
<dbReference type="AlphaFoldDB" id="A0A0L0F6U4"/>
<sequence>TLLKVRYEKFAEAERTVPEVPTTATASPARADTASVLAPTVASETPALEPIQTQPTTTYTDTAATRGMATDEAEHTRTPAQGSGDNTHPPAPAQSNPATSTSTAPTTDQYTPMDMDDHRGSCSRGQATGQAQALAPVGLTDQTPTARPSTGRESREVAENTSTGFDWADERQRQRQ</sequence>
<proteinExistence type="predicted"/>
<gene>
    <name evidence="2" type="ORF">SARC_15002</name>
</gene>